<feature type="domain" description="Myosin motor" evidence="11">
    <location>
        <begin position="180"/>
        <end position="979"/>
    </location>
</feature>
<dbReference type="SMART" id="SM00242">
    <property type="entry name" value="MYSc"/>
    <property type="match status" value="1"/>
</dbReference>
<name>K0SVR3_THAOC</name>
<protein>
    <recommendedName>
        <fullName evidence="14">Myosin motor domain-containing protein</fullName>
    </recommendedName>
</protein>
<feature type="region of interest" description="Disordered" evidence="9">
    <location>
        <begin position="348"/>
        <end position="367"/>
    </location>
</feature>
<feature type="coiled-coil region" evidence="8">
    <location>
        <begin position="1196"/>
        <end position="1259"/>
    </location>
</feature>
<feature type="region of interest" description="Disordered" evidence="9">
    <location>
        <begin position="1478"/>
        <end position="1504"/>
    </location>
</feature>
<dbReference type="PANTHER" id="PTHR13140:SF845">
    <property type="entry name" value="MYOSIN-LIKE PROTEIN"/>
    <property type="match status" value="1"/>
</dbReference>
<dbReference type="Pfam" id="PF00063">
    <property type="entry name" value="Myosin_head"/>
    <property type="match status" value="2"/>
</dbReference>
<evidence type="ECO:0000259" key="10">
    <source>
        <dbReference type="PROSITE" id="PS51371"/>
    </source>
</evidence>
<evidence type="ECO:0008006" key="14">
    <source>
        <dbReference type="Google" id="ProtNLM"/>
    </source>
</evidence>
<dbReference type="PANTHER" id="PTHR13140">
    <property type="entry name" value="MYOSIN"/>
    <property type="match status" value="1"/>
</dbReference>
<keyword evidence="1 7" id="KW-0547">Nucleotide-binding</keyword>
<dbReference type="Gene3D" id="3.40.850.10">
    <property type="entry name" value="Kinesin motor domain"/>
    <property type="match status" value="1"/>
</dbReference>
<dbReference type="SUPFAM" id="SSF54631">
    <property type="entry name" value="CBS-domain pair"/>
    <property type="match status" value="1"/>
</dbReference>
<dbReference type="Gene3D" id="1.10.10.820">
    <property type="match status" value="1"/>
</dbReference>
<evidence type="ECO:0000256" key="4">
    <source>
        <dbReference type="ARBA" id="ARBA00023175"/>
    </source>
</evidence>
<dbReference type="EMBL" id="AGNL01009946">
    <property type="protein sequence ID" value="EJK69525.1"/>
    <property type="molecule type" value="Genomic_DNA"/>
</dbReference>
<keyword evidence="2 7" id="KW-0067">ATP-binding</keyword>
<dbReference type="OMA" id="RTHRIRC"/>
<feature type="compositionally biased region" description="Polar residues" evidence="9">
    <location>
        <begin position="1490"/>
        <end position="1504"/>
    </location>
</feature>
<dbReference type="Gene3D" id="1.20.120.720">
    <property type="entry name" value="Myosin VI head, motor domain, U50 subdomain"/>
    <property type="match status" value="1"/>
</dbReference>
<feature type="coiled-coil region" evidence="8">
    <location>
        <begin position="1285"/>
        <end position="1331"/>
    </location>
</feature>
<reference evidence="12 13" key="1">
    <citation type="journal article" date="2012" name="Genome Biol.">
        <title>Genome and low-iron response of an oceanic diatom adapted to chronic iron limitation.</title>
        <authorList>
            <person name="Lommer M."/>
            <person name="Specht M."/>
            <person name="Roy A.S."/>
            <person name="Kraemer L."/>
            <person name="Andreson R."/>
            <person name="Gutowska M.A."/>
            <person name="Wolf J."/>
            <person name="Bergner S.V."/>
            <person name="Schilhabel M.B."/>
            <person name="Klostermeier U.C."/>
            <person name="Beiko R.G."/>
            <person name="Rosenstiel P."/>
            <person name="Hippler M."/>
            <person name="Laroche J."/>
        </authorList>
    </citation>
    <scope>NUCLEOTIDE SEQUENCE [LARGE SCALE GENOMIC DNA]</scope>
    <source>
        <strain evidence="12 13">CCMP1005</strain>
    </source>
</reference>
<evidence type="ECO:0000256" key="6">
    <source>
        <dbReference type="PROSITE-ProRule" id="PRU00703"/>
    </source>
</evidence>
<feature type="binding site" evidence="7">
    <location>
        <begin position="322"/>
        <end position="329"/>
    </location>
    <ligand>
        <name>ATP</name>
        <dbReference type="ChEBI" id="CHEBI:30616"/>
    </ligand>
</feature>
<dbReference type="Gene3D" id="1.20.5.4820">
    <property type="match status" value="1"/>
</dbReference>
<dbReference type="PRINTS" id="PR00193">
    <property type="entry name" value="MYOSINHEAVY"/>
</dbReference>
<feature type="non-terminal residue" evidence="12">
    <location>
        <position position="1618"/>
    </location>
</feature>
<evidence type="ECO:0000313" key="12">
    <source>
        <dbReference type="EMBL" id="EJK69525.1"/>
    </source>
</evidence>
<dbReference type="Proteomes" id="UP000266841">
    <property type="component" value="Unassembled WGS sequence"/>
</dbReference>
<dbReference type="GO" id="GO:0007015">
    <property type="term" value="P:actin filament organization"/>
    <property type="evidence" value="ECO:0007669"/>
    <property type="project" value="TreeGrafter"/>
</dbReference>
<dbReference type="InterPro" id="IPR027417">
    <property type="entry name" value="P-loop_NTPase"/>
</dbReference>
<feature type="compositionally biased region" description="Polar residues" evidence="9">
    <location>
        <begin position="1"/>
        <end position="13"/>
    </location>
</feature>
<dbReference type="GO" id="GO:0016020">
    <property type="term" value="C:membrane"/>
    <property type="evidence" value="ECO:0007669"/>
    <property type="project" value="TreeGrafter"/>
</dbReference>
<accession>K0SVR3</accession>
<dbReference type="Pfam" id="PF00571">
    <property type="entry name" value="CBS"/>
    <property type="match status" value="2"/>
</dbReference>
<gene>
    <name evidence="12" type="ORF">THAOC_09208</name>
</gene>
<dbReference type="PROSITE" id="PS51456">
    <property type="entry name" value="MYOSIN_MOTOR"/>
    <property type="match status" value="1"/>
</dbReference>
<dbReference type="GO" id="GO:0005524">
    <property type="term" value="F:ATP binding"/>
    <property type="evidence" value="ECO:0007669"/>
    <property type="project" value="UniProtKB-UniRule"/>
</dbReference>
<dbReference type="InterPro" id="IPR036961">
    <property type="entry name" value="Kinesin_motor_dom_sf"/>
</dbReference>
<comment type="similarity">
    <text evidence="7">Belongs to the TRAFAC class myosin-kinesin ATPase superfamily. Myosin family.</text>
</comment>
<proteinExistence type="inferred from homology"/>
<dbReference type="Gene3D" id="1.20.58.530">
    <property type="match status" value="1"/>
</dbReference>
<keyword evidence="6" id="KW-0129">CBS domain</keyword>
<evidence type="ECO:0000259" key="11">
    <source>
        <dbReference type="PROSITE" id="PS51456"/>
    </source>
</evidence>
<dbReference type="SUPFAM" id="SSF52540">
    <property type="entry name" value="P-loop containing nucleoside triphosphate hydrolases"/>
    <property type="match status" value="1"/>
</dbReference>
<dbReference type="InterPro" id="IPR001609">
    <property type="entry name" value="Myosin_head_motor_dom-like"/>
</dbReference>
<dbReference type="GO" id="GO:0051015">
    <property type="term" value="F:actin filament binding"/>
    <property type="evidence" value="ECO:0007669"/>
    <property type="project" value="TreeGrafter"/>
</dbReference>
<evidence type="ECO:0000256" key="3">
    <source>
        <dbReference type="ARBA" id="ARBA00023123"/>
    </source>
</evidence>
<dbReference type="InterPro" id="IPR046342">
    <property type="entry name" value="CBS_dom_sf"/>
</dbReference>
<organism evidence="12 13">
    <name type="scientific">Thalassiosira oceanica</name>
    <name type="common">Marine diatom</name>
    <dbReference type="NCBI Taxonomy" id="159749"/>
    <lineage>
        <taxon>Eukaryota</taxon>
        <taxon>Sar</taxon>
        <taxon>Stramenopiles</taxon>
        <taxon>Ochrophyta</taxon>
        <taxon>Bacillariophyta</taxon>
        <taxon>Coscinodiscophyceae</taxon>
        <taxon>Thalassiosirophycidae</taxon>
        <taxon>Thalassiosirales</taxon>
        <taxon>Thalassiosiraceae</taxon>
        <taxon>Thalassiosira</taxon>
    </lineage>
</organism>
<evidence type="ECO:0000256" key="2">
    <source>
        <dbReference type="ARBA" id="ARBA00022840"/>
    </source>
</evidence>
<feature type="region of interest" description="Actin-binding" evidence="7">
    <location>
        <begin position="857"/>
        <end position="879"/>
    </location>
</feature>
<dbReference type="eggNOG" id="KOG0160">
    <property type="taxonomic scope" value="Eukaryota"/>
</dbReference>
<feature type="compositionally biased region" description="Polar residues" evidence="9">
    <location>
        <begin position="358"/>
        <end position="367"/>
    </location>
</feature>
<keyword evidence="3 7" id="KW-0518">Myosin</keyword>
<dbReference type="GO" id="GO:0016459">
    <property type="term" value="C:myosin complex"/>
    <property type="evidence" value="ECO:0007669"/>
    <property type="project" value="UniProtKB-KW"/>
</dbReference>
<evidence type="ECO:0000313" key="13">
    <source>
        <dbReference type="Proteomes" id="UP000266841"/>
    </source>
</evidence>
<evidence type="ECO:0000256" key="9">
    <source>
        <dbReference type="SAM" id="MobiDB-lite"/>
    </source>
</evidence>
<evidence type="ECO:0000256" key="8">
    <source>
        <dbReference type="SAM" id="Coils"/>
    </source>
</evidence>
<sequence length="1618" mass="178930">MVTTSTPQSTFTNGRGARPATVYRPVVGPAAVGIGHWHNPLPASVPSSLSEKRGSQARGMKTPTKNRTVDLVTGKAKIEYFFDPALVLPSDGDSFDTPAKPTSIQRTQRKGNENDDDGILFSSRHLFMPCTVVKDIDADDDADKDPNGEIPALVKTSDGQLHKIRDRTKLIALTSPEDYMGIPDVLHLPNVTESSLLHALRLRYNRDEIYTCAGPILMSVNPYKTIKLSNGDELYSEERMLLYRNTTTNFGSGSSGTNGTNELPCHLFQVADRAYNSLISSAVSNEMEPHIEEEDALLMMDKSHEQKRKAHHPINQSVIISGESGAGKTEATKKIMQYLARVTKEKAPIKPKVGSDDGPTTTSSLEDRVLSSNPLLESFGNARTLKNDNSSRFGKFIKISFDTHTGSIVGATISNYLLEKTRITTQVDGERNYHIFYQIFSGADEATLANLKLEQGIESFRYLGKRAQLKSRRDATAYVETIACLSQIGLSESEIGSVLGILSAVLHCGNIDFEVSKDDDHGEKAQITDVSLESLKIACSLLGLKEEKVKEAMLTKLLSVGGKTIHKPQDVGQASDKRDAFAKLVYSSLFVWLVNRVNATLASGDDQLDDSEQVFSPVRSPYTPAAVTGFIGVLDIYGFENFDQNGFEQMLINYANEKLQRHFNRHLFEVEQSLYSSEGVDWAYITFNDNRPCLELIEGGGGNVGILSTLDDCGGMGTSSDRDTNFLAQIHQKFGGSKGSNDIGNSKKKKKKNKSQNSKEAERHPNFITPKFGKDREFIVVHYAGEVRYTVTGFVEKNVETLSNELKDLGASSSNVQTASVFAASTSSVPTSDPNTTPARRSAIRGVSVASQFRTSLQMLVVDLECTNPHYVRCIKPNSAKAYNVFDSGEVLRQLRYSGMMETIRIRREGYALREEHESFFKRFHLLLSSEEAKQGDGISHLVKVLSKRLKLTDAEWQIGHSKIFLKRDLASKLEVLVHLRIRVAARVVGKFCRKIARDRASKLLTAWGKHRVHIMRECRKARAANKIASVHRMHKARKSYTASLACVVRIQCLYRRAAAREILRGLRDPYSDMDFKELEVLHQGEVARLDVAVSTKDFKTAADIEKSLIPLKEALEHKRPLTRTVLELRIAEVQSLLDDAVSRKAFTDCPSLQSKLEDLISKRVDLPTMDELKSAVSLAEKDVGDAAARRNFEAAASAQAALDKAKDRLDEAMRAEGMSPDDRAHGGNCRDNALFQSRAELEAAIEDTSAKIDEAIATKKFNVATKYQSELDELEKLRSIMPSIDELTAQLNELKVEVDKAINTKNFQKADALQKDFDALETKIADERCKAKEASSTTPSSKDNLNFINENGESITFDGRYRLEEEINRFKLLVAGAAASKKFKEASLFQDYLDRLEKMRPMLPNLEELTTELTTKKIEMDLAIQNKDFKEAEHLHEVVESIEKKLLIEKNNAVPEATIVTPSTLTPTPLVVNAPTASAKNARPKALNDRTNSGDSIYSKSSQVQISDSRPVSKLRPKAPTIAKEDDTVLAVAQLLASKRGDAAIITDTNGGLAGIITDTDVTRRVVAKELHPSITHVSDVMTANPSCVSMSSSATDAMLTMIDNRFRHLPVTDDSG</sequence>
<feature type="region of interest" description="Disordered" evidence="9">
    <location>
        <begin position="39"/>
        <end position="67"/>
    </location>
</feature>
<dbReference type="GO" id="GO:0005737">
    <property type="term" value="C:cytoplasm"/>
    <property type="evidence" value="ECO:0007669"/>
    <property type="project" value="TreeGrafter"/>
</dbReference>
<dbReference type="PROSITE" id="PS51371">
    <property type="entry name" value="CBS"/>
    <property type="match status" value="2"/>
</dbReference>
<dbReference type="GO" id="GO:0000146">
    <property type="term" value="F:microfilament motor activity"/>
    <property type="evidence" value="ECO:0007669"/>
    <property type="project" value="TreeGrafter"/>
</dbReference>
<keyword evidence="5 7" id="KW-0009">Actin-binding</keyword>
<keyword evidence="4 7" id="KW-0505">Motor protein</keyword>
<feature type="domain" description="CBS" evidence="10">
    <location>
        <begin position="1516"/>
        <end position="1575"/>
    </location>
</feature>
<feature type="region of interest" description="Disordered" evidence="9">
    <location>
        <begin position="91"/>
        <end position="115"/>
    </location>
</feature>
<dbReference type="Gene3D" id="3.10.580.10">
    <property type="entry name" value="CBS-domain"/>
    <property type="match status" value="1"/>
</dbReference>
<evidence type="ECO:0000256" key="5">
    <source>
        <dbReference type="ARBA" id="ARBA00023203"/>
    </source>
</evidence>
<feature type="domain" description="CBS" evidence="10">
    <location>
        <begin position="1583"/>
        <end position="1618"/>
    </location>
</feature>
<dbReference type="InterPro" id="IPR000644">
    <property type="entry name" value="CBS_dom"/>
</dbReference>
<feature type="region of interest" description="Disordered" evidence="9">
    <location>
        <begin position="736"/>
        <end position="769"/>
    </location>
</feature>
<dbReference type="OrthoDB" id="6108017at2759"/>
<comment type="caution">
    <text evidence="12">The sequence shown here is derived from an EMBL/GenBank/DDBJ whole genome shotgun (WGS) entry which is preliminary data.</text>
</comment>
<evidence type="ECO:0000256" key="7">
    <source>
        <dbReference type="PROSITE-ProRule" id="PRU00782"/>
    </source>
</evidence>
<keyword evidence="13" id="KW-1185">Reference proteome</keyword>
<evidence type="ECO:0000256" key="1">
    <source>
        <dbReference type="ARBA" id="ARBA00022741"/>
    </source>
</evidence>
<dbReference type="CDD" id="cd14890">
    <property type="entry name" value="MYSc_Myo29"/>
    <property type="match status" value="1"/>
</dbReference>
<feature type="region of interest" description="Disordered" evidence="9">
    <location>
        <begin position="1"/>
        <end position="20"/>
    </location>
</feature>
<keyword evidence="8" id="KW-0175">Coiled coil</keyword>